<dbReference type="OrthoDB" id="3246549at2759"/>
<keyword evidence="1" id="KW-0040">ANK repeat</keyword>
<dbReference type="Pfam" id="PF12796">
    <property type="entry name" value="Ank_2"/>
    <property type="match status" value="1"/>
</dbReference>
<dbReference type="PROSITE" id="PS50088">
    <property type="entry name" value="ANK_REPEAT"/>
    <property type="match status" value="1"/>
</dbReference>
<dbReference type="Proteomes" id="UP000663879">
    <property type="component" value="Unassembled WGS sequence"/>
</dbReference>
<evidence type="ECO:0000313" key="2">
    <source>
        <dbReference type="EMBL" id="CAF0809974.1"/>
    </source>
</evidence>
<dbReference type="SUPFAM" id="SSF48403">
    <property type="entry name" value="Ankyrin repeat"/>
    <property type="match status" value="1"/>
</dbReference>
<name>A0A813T5S5_9BILA</name>
<protein>
    <submittedName>
        <fullName evidence="2">Uncharacterized protein</fullName>
    </submittedName>
</protein>
<dbReference type="PANTHER" id="PTHR46224:SF64">
    <property type="entry name" value="IQ MOTIF AND ANKYRIN REPEAT DOMAIN-CONTAINING PROTEIN 1"/>
    <property type="match status" value="1"/>
</dbReference>
<dbReference type="AlphaFoldDB" id="A0A813T5S5"/>
<sequence>MKNAVRFIKNNDLISLQNYIKSLPNDQKAKLMNDTYFDEDFYDQSNLLLTACLIANNRQIIEYLVKECQVDIESLISLKNTEDWDSLTFHTSYSNYEYKACFNLSGTILWHLCRIKEPDYFDAIKLLVSLGANVNTQTECQFKSTPLMAACSKCNFKLVKFLIEEAKANYKILDLNGENCLYYAIRRHEDSLDLVKYLIGRGLGINHKNRLGRSVLNLSVELKKSDTFKFIMSLKPDIPNYLSLNCPLITTALNGDWEKFNILFESYKFDPIISIFGLEILGARLAEDVENFHLALYYWELSLDHRKASKQLKDPIQIEGFIPEFNSNNELNRIAKNSIELILQNLLIRERVLLKFNQPCSLAKFDLYQNLRIDNQKINFDTFFANNYDRIQYLWNITLSLQIKYLKPLDESIITNLTNYSLYLNYLKTNRNLTKYKLKLSHDFIFKALKINLHEIIRVAKCTLDSKTLFRENFELKYPNFEDIFAFNDERLVKKNLNYDSCYSNDSFLIFTYLELLKVISVFLIRILLSFKINDQEEKDLKLIVYNLVTFDKFFKGEQSILALCLKPNLLKDYGFRTCFKTYDPVSLKCVEYFLMCGADPNSKEFLNRMSKNNCLNSCMVNRDLMRNKCLVEDLIKLFLKYGAHLDFKNDFNQSFVDKYENKYQCLFLDKYKHISLKCLCAAKLKFSKILYKNELPKSLVEFVDLH</sequence>
<feature type="repeat" description="ANK" evidence="1">
    <location>
        <begin position="176"/>
        <end position="210"/>
    </location>
</feature>
<dbReference type="Gene3D" id="1.25.40.20">
    <property type="entry name" value="Ankyrin repeat-containing domain"/>
    <property type="match status" value="1"/>
</dbReference>
<dbReference type="SMART" id="SM00248">
    <property type="entry name" value="ANK"/>
    <property type="match status" value="6"/>
</dbReference>
<dbReference type="PANTHER" id="PTHR46224">
    <property type="entry name" value="ANKYRIN REPEAT FAMILY PROTEIN"/>
    <property type="match status" value="1"/>
</dbReference>
<accession>A0A813T5S5</accession>
<dbReference type="InterPro" id="IPR051616">
    <property type="entry name" value="Cul2-RING_E3_ligase_SR"/>
</dbReference>
<proteinExistence type="predicted"/>
<gene>
    <name evidence="2" type="ORF">OXX778_LOCUS6922</name>
</gene>
<keyword evidence="3" id="KW-1185">Reference proteome</keyword>
<organism evidence="2 3">
    <name type="scientific">Brachionus calyciflorus</name>
    <dbReference type="NCBI Taxonomy" id="104777"/>
    <lineage>
        <taxon>Eukaryota</taxon>
        <taxon>Metazoa</taxon>
        <taxon>Spiralia</taxon>
        <taxon>Gnathifera</taxon>
        <taxon>Rotifera</taxon>
        <taxon>Eurotatoria</taxon>
        <taxon>Monogononta</taxon>
        <taxon>Pseudotrocha</taxon>
        <taxon>Ploima</taxon>
        <taxon>Brachionidae</taxon>
        <taxon>Brachionus</taxon>
    </lineage>
</organism>
<dbReference type="InterPro" id="IPR036770">
    <property type="entry name" value="Ankyrin_rpt-contain_sf"/>
</dbReference>
<reference evidence="2" key="1">
    <citation type="submission" date="2021-02" db="EMBL/GenBank/DDBJ databases">
        <authorList>
            <person name="Nowell W R."/>
        </authorList>
    </citation>
    <scope>NUCLEOTIDE SEQUENCE</scope>
    <source>
        <strain evidence="2">Ploen Becks lab</strain>
    </source>
</reference>
<evidence type="ECO:0000313" key="3">
    <source>
        <dbReference type="Proteomes" id="UP000663879"/>
    </source>
</evidence>
<dbReference type="EMBL" id="CAJNOC010000852">
    <property type="protein sequence ID" value="CAF0809974.1"/>
    <property type="molecule type" value="Genomic_DNA"/>
</dbReference>
<evidence type="ECO:0000256" key="1">
    <source>
        <dbReference type="PROSITE-ProRule" id="PRU00023"/>
    </source>
</evidence>
<comment type="caution">
    <text evidence="2">The sequence shown here is derived from an EMBL/GenBank/DDBJ whole genome shotgun (WGS) entry which is preliminary data.</text>
</comment>
<dbReference type="InterPro" id="IPR002110">
    <property type="entry name" value="Ankyrin_rpt"/>
</dbReference>